<dbReference type="EMBL" id="FTOU01000001">
    <property type="protein sequence ID" value="SIS50439.1"/>
    <property type="molecule type" value="Genomic_DNA"/>
</dbReference>
<keyword evidence="5 7" id="KW-1133">Transmembrane helix</keyword>
<reference evidence="8 10" key="1">
    <citation type="submission" date="2017-01" db="EMBL/GenBank/DDBJ databases">
        <authorList>
            <person name="Varghese N."/>
            <person name="Submissions S."/>
        </authorList>
    </citation>
    <scope>NUCLEOTIDE SEQUENCE [LARGE SCALE GENOMIC DNA]</scope>
    <source>
        <strain evidence="8 10">DSM 18447</strain>
    </source>
</reference>
<proteinExistence type="inferred from homology"/>
<dbReference type="InterPro" id="IPR007140">
    <property type="entry name" value="DUF350"/>
</dbReference>
<organism evidence="8 10">
    <name type="scientific">Paracoccus saliphilus</name>
    <dbReference type="NCBI Taxonomy" id="405559"/>
    <lineage>
        <taxon>Bacteria</taxon>
        <taxon>Pseudomonadati</taxon>
        <taxon>Pseudomonadota</taxon>
        <taxon>Alphaproteobacteria</taxon>
        <taxon>Rhodobacterales</taxon>
        <taxon>Paracoccaceae</taxon>
        <taxon>Paracoccus</taxon>
    </lineage>
</organism>
<feature type="transmembrane region" description="Helical" evidence="7">
    <location>
        <begin position="12"/>
        <end position="30"/>
    </location>
</feature>
<evidence type="ECO:0000256" key="7">
    <source>
        <dbReference type="SAM" id="Phobius"/>
    </source>
</evidence>
<evidence type="ECO:0000256" key="2">
    <source>
        <dbReference type="ARBA" id="ARBA00005779"/>
    </source>
</evidence>
<evidence type="ECO:0000256" key="6">
    <source>
        <dbReference type="ARBA" id="ARBA00023136"/>
    </source>
</evidence>
<evidence type="ECO:0000313" key="11">
    <source>
        <dbReference type="Proteomes" id="UP001215549"/>
    </source>
</evidence>
<keyword evidence="4 7" id="KW-0812">Transmembrane</keyword>
<evidence type="ECO:0000256" key="5">
    <source>
        <dbReference type="ARBA" id="ARBA00022989"/>
    </source>
</evidence>
<evidence type="ECO:0000313" key="10">
    <source>
        <dbReference type="Proteomes" id="UP000186216"/>
    </source>
</evidence>
<dbReference type="GO" id="GO:0005886">
    <property type="term" value="C:plasma membrane"/>
    <property type="evidence" value="ECO:0007669"/>
    <property type="project" value="UniProtKB-SubCell"/>
</dbReference>
<dbReference type="EMBL" id="CP067140">
    <property type="protein sequence ID" value="WCR03263.1"/>
    <property type="molecule type" value="Genomic_DNA"/>
</dbReference>
<reference evidence="9 11" key="2">
    <citation type="submission" date="2021-01" db="EMBL/GenBank/DDBJ databases">
        <title>Biogeographic distribution of Paracoccus.</title>
        <authorList>
            <person name="Hollensteiner J."/>
            <person name="Leineberger J."/>
            <person name="Brinkhoff T."/>
            <person name="Daniel R."/>
        </authorList>
    </citation>
    <scope>NUCLEOTIDE SEQUENCE [LARGE SCALE GENOMIC DNA]</scope>
    <source>
        <strain evidence="9 11">DSM 18447</strain>
    </source>
</reference>
<name>A0AA46A3T9_9RHOB</name>
<protein>
    <submittedName>
        <fullName evidence="9">DUF350 domain-containing protein</fullName>
    </submittedName>
</protein>
<keyword evidence="6 7" id="KW-0472">Membrane</keyword>
<dbReference type="RefSeq" id="WP_076522267.1">
    <property type="nucleotide sequence ID" value="NZ_CP067140.1"/>
</dbReference>
<keyword evidence="11" id="KW-1185">Reference proteome</keyword>
<evidence type="ECO:0000256" key="1">
    <source>
        <dbReference type="ARBA" id="ARBA00004651"/>
    </source>
</evidence>
<evidence type="ECO:0000313" key="8">
    <source>
        <dbReference type="EMBL" id="SIS50439.1"/>
    </source>
</evidence>
<gene>
    <name evidence="9" type="ORF">JHX88_00270</name>
    <name evidence="8" type="ORF">SAMN05421772_101122</name>
</gene>
<dbReference type="Proteomes" id="UP000186216">
    <property type="component" value="Unassembled WGS sequence"/>
</dbReference>
<evidence type="ECO:0000313" key="9">
    <source>
        <dbReference type="EMBL" id="WCR03263.1"/>
    </source>
</evidence>
<evidence type="ECO:0000256" key="3">
    <source>
        <dbReference type="ARBA" id="ARBA00022475"/>
    </source>
</evidence>
<evidence type="ECO:0000256" key="4">
    <source>
        <dbReference type="ARBA" id="ARBA00022692"/>
    </source>
</evidence>
<dbReference type="AlphaFoldDB" id="A0AA46A3T9"/>
<comment type="subcellular location">
    <subcellularLocation>
        <location evidence="1">Cell membrane</location>
        <topology evidence="1">Multi-pass membrane protein</topology>
    </subcellularLocation>
</comment>
<comment type="similarity">
    <text evidence="2">Belongs to the UPF0719 family.</text>
</comment>
<sequence length="74" mass="8230">MDQIFANLLVDVISTVFFTILGCALMWAVWKVIDWATPFPVLKEIEQDQNVALSVLFGFIFLSIAIIIAAVIVS</sequence>
<accession>A0AA46A3T9</accession>
<keyword evidence="3" id="KW-1003">Cell membrane</keyword>
<dbReference type="Proteomes" id="UP001215549">
    <property type="component" value="Chromosome"/>
</dbReference>
<feature type="transmembrane region" description="Helical" evidence="7">
    <location>
        <begin position="50"/>
        <end position="73"/>
    </location>
</feature>
<dbReference type="Pfam" id="PF03994">
    <property type="entry name" value="DUF350"/>
    <property type="match status" value="1"/>
</dbReference>